<evidence type="ECO:0000313" key="1">
    <source>
        <dbReference type="EMBL" id="KIL54058.1"/>
    </source>
</evidence>
<reference evidence="1 2" key="1">
    <citation type="submission" date="2014-04" db="EMBL/GenBank/DDBJ databases">
        <title>Evolutionary Origins and Diversification of the Mycorrhizal Mutualists.</title>
        <authorList>
            <consortium name="DOE Joint Genome Institute"/>
            <consortium name="Mycorrhizal Genomics Consortium"/>
            <person name="Kohler A."/>
            <person name="Kuo A."/>
            <person name="Nagy L.G."/>
            <person name="Floudas D."/>
            <person name="Copeland A."/>
            <person name="Barry K.W."/>
            <person name="Cichocki N."/>
            <person name="Veneault-Fourrey C."/>
            <person name="LaButti K."/>
            <person name="Lindquist E.A."/>
            <person name="Lipzen A."/>
            <person name="Lundell T."/>
            <person name="Morin E."/>
            <person name="Murat C."/>
            <person name="Riley R."/>
            <person name="Ohm R."/>
            <person name="Sun H."/>
            <person name="Tunlid A."/>
            <person name="Henrissat B."/>
            <person name="Grigoriev I.V."/>
            <person name="Hibbett D.S."/>
            <person name="Martin F."/>
        </authorList>
    </citation>
    <scope>NUCLEOTIDE SEQUENCE [LARGE SCALE GENOMIC DNA]</scope>
    <source>
        <strain evidence="1 2">Koide BX008</strain>
    </source>
</reference>
<sequence length="93" mass="10648">MANPRSPFGAIAILTSKRFENHRPKMQSNEMPMIGDETAIDPISQVNKIEDDHETDSILYLDPDLDNDLQIIEAAYQFNCPIEEEFYCSNFPP</sequence>
<dbReference type="EMBL" id="KN818981">
    <property type="protein sequence ID" value="KIL54058.1"/>
    <property type="molecule type" value="Genomic_DNA"/>
</dbReference>
<dbReference type="InParanoid" id="A0A0C2WDF9"/>
<proteinExistence type="predicted"/>
<name>A0A0C2WDF9_AMAMK</name>
<dbReference type="Proteomes" id="UP000054549">
    <property type="component" value="Unassembled WGS sequence"/>
</dbReference>
<protein>
    <submittedName>
        <fullName evidence="1">Uncharacterized protein</fullName>
    </submittedName>
</protein>
<dbReference type="AlphaFoldDB" id="A0A0C2WDF9"/>
<accession>A0A0C2WDF9</accession>
<dbReference type="HOGENOM" id="CLU_2399230_0_0_1"/>
<keyword evidence="2" id="KW-1185">Reference proteome</keyword>
<gene>
    <name evidence="1" type="ORF">M378DRAFT_174464</name>
</gene>
<organism evidence="1 2">
    <name type="scientific">Amanita muscaria (strain Koide BX008)</name>
    <dbReference type="NCBI Taxonomy" id="946122"/>
    <lineage>
        <taxon>Eukaryota</taxon>
        <taxon>Fungi</taxon>
        <taxon>Dikarya</taxon>
        <taxon>Basidiomycota</taxon>
        <taxon>Agaricomycotina</taxon>
        <taxon>Agaricomycetes</taxon>
        <taxon>Agaricomycetidae</taxon>
        <taxon>Agaricales</taxon>
        <taxon>Pluteineae</taxon>
        <taxon>Amanitaceae</taxon>
        <taxon>Amanita</taxon>
    </lineage>
</organism>
<evidence type="ECO:0000313" key="2">
    <source>
        <dbReference type="Proteomes" id="UP000054549"/>
    </source>
</evidence>